<dbReference type="AlphaFoldDB" id="A0A563DBL6"/>
<dbReference type="PANTHER" id="PTHR11728:SF1">
    <property type="entry name" value="GLYCEROL-3-PHOSPHATE DEHYDROGENASE [NAD(+)] 2, CHLOROPLASTIC"/>
    <property type="match status" value="1"/>
</dbReference>
<dbReference type="Proteomes" id="UP000319499">
    <property type="component" value="Unassembled WGS sequence"/>
</dbReference>
<dbReference type="GO" id="GO:0008654">
    <property type="term" value="P:phospholipid biosynthetic process"/>
    <property type="evidence" value="ECO:0007669"/>
    <property type="project" value="UniProtKB-KW"/>
</dbReference>
<dbReference type="PRINTS" id="PR00077">
    <property type="entry name" value="GPDHDRGNASE"/>
</dbReference>
<dbReference type="Gene3D" id="3.40.50.720">
    <property type="entry name" value="NAD(P)-binding Rossmann-like Domain"/>
    <property type="match status" value="1"/>
</dbReference>
<dbReference type="InterPro" id="IPR013328">
    <property type="entry name" value="6PGD_dom2"/>
</dbReference>
<evidence type="ECO:0000256" key="7">
    <source>
        <dbReference type="PIRSR" id="PIRSR000114-1"/>
    </source>
</evidence>
<dbReference type="PIRSF" id="PIRSF000114">
    <property type="entry name" value="Glycerol-3-P_dh"/>
    <property type="match status" value="1"/>
</dbReference>
<evidence type="ECO:0000256" key="9">
    <source>
        <dbReference type="PIRSR" id="PIRSR000114-3"/>
    </source>
</evidence>
<comment type="catalytic activity">
    <reaction evidence="11">
        <text>sn-glycerol 3-phosphate + NADP(+) = dihydroxyacetone phosphate + NADPH + H(+)</text>
        <dbReference type="Rhea" id="RHEA:11096"/>
        <dbReference type="ChEBI" id="CHEBI:15378"/>
        <dbReference type="ChEBI" id="CHEBI:57597"/>
        <dbReference type="ChEBI" id="CHEBI:57642"/>
        <dbReference type="ChEBI" id="CHEBI:57783"/>
        <dbReference type="ChEBI" id="CHEBI:58349"/>
        <dbReference type="EC" id="1.1.1.94"/>
    </reaction>
</comment>
<feature type="domain" description="Glycerol-3-phosphate dehydrogenase NAD-dependent C-terminal" evidence="13">
    <location>
        <begin position="190"/>
        <end position="345"/>
    </location>
</feature>
<dbReference type="Gene3D" id="1.10.1040.10">
    <property type="entry name" value="N-(1-d-carboxylethyl)-l-norvaline Dehydrogenase, domain 2"/>
    <property type="match status" value="1"/>
</dbReference>
<sequence>MNKSKIAVLGSGIMATALTFPLAENGHEVHLVGTHLDRDIIDSIKKTGIHPNLGLKIPSTVKAYQLEEIEEAFEGADVAMSGVNSFGVDWVGEQLAKVVKPGMMVLSITKGMQADEDGNLYILPDIIKKYFTKDLVDSVTWSAVVGPSIAGEVAVKRDTCVVFCGEDQESLDKLAHMFRTDYYHVWTSTDFVGMEVAAATKNIYAFAAGFNEGIRDKNKEENDRYVRFNYGSAVFAQGQVELTQFMQLLSDNKTLSPRHLLVGSGDMFVTSMGGRNVKAGRYVGAGIPFSEVRDNYMKGVTMEGVAAIRVIGGAMEPLTKRGIIKESDFPLLRHLYDIIVNDQPLNMPWEKFFDGEK</sequence>
<evidence type="ECO:0000313" key="15">
    <source>
        <dbReference type="Proteomes" id="UP000319499"/>
    </source>
</evidence>
<gene>
    <name evidence="14" type="ORF">ETU09_07430</name>
</gene>
<keyword evidence="4" id="KW-0443">Lipid metabolism</keyword>
<name>A0A563DBL6_9FLAO</name>
<evidence type="ECO:0000256" key="6">
    <source>
        <dbReference type="ARBA" id="ARBA00023264"/>
    </source>
</evidence>
<comment type="similarity">
    <text evidence="1 10">Belongs to the NAD-dependent glycerol-3-phosphate dehydrogenase family.</text>
</comment>
<dbReference type="Pfam" id="PF01210">
    <property type="entry name" value="NAD_Gly3P_dh_N"/>
    <property type="match status" value="1"/>
</dbReference>
<dbReference type="EMBL" id="SELH01000022">
    <property type="protein sequence ID" value="TWP27487.1"/>
    <property type="molecule type" value="Genomic_DNA"/>
</dbReference>
<dbReference type="SUPFAM" id="SSF51735">
    <property type="entry name" value="NAD(P)-binding Rossmann-fold domains"/>
    <property type="match status" value="1"/>
</dbReference>
<evidence type="ECO:0000256" key="5">
    <source>
        <dbReference type="ARBA" id="ARBA00023209"/>
    </source>
</evidence>
<evidence type="ECO:0000256" key="1">
    <source>
        <dbReference type="ARBA" id="ARBA00011009"/>
    </source>
</evidence>
<evidence type="ECO:0000256" key="2">
    <source>
        <dbReference type="ARBA" id="ARBA00022516"/>
    </source>
</evidence>
<dbReference type="GO" id="GO:0051287">
    <property type="term" value="F:NAD binding"/>
    <property type="evidence" value="ECO:0007669"/>
    <property type="project" value="InterPro"/>
</dbReference>
<evidence type="ECO:0000259" key="12">
    <source>
        <dbReference type="Pfam" id="PF01210"/>
    </source>
</evidence>
<keyword evidence="5" id="KW-0594">Phospholipid biosynthesis</keyword>
<evidence type="ECO:0000256" key="8">
    <source>
        <dbReference type="PIRSR" id="PIRSR000114-2"/>
    </source>
</evidence>
<feature type="domain" description="Glycerol-3-phosphate dehydrogenase NAD-dependent N-terminal" evidence="12">
    <location>
        <begin position="5"/>
        <end position="169"/>
    </location>
</feature>
<evidence type="ECO:0000256" key="3">
    <source>
        <dbReference type="ARBA" id="ARBA00023002"/>
    </source>
</evidence>
<feature type="active site" description="Proton acceptor" evidence="7">
    <location>
        <position position="201"/>
    </location>
</feature>
<dbReference type="InterPro" id="IPR036291">
    <property type="entry name" value="NAD(P)-bd_dom_sf"/>
</dbReference>
<proteinExistence type="inferred from homology"/>
<dbReference type="Pfam" id="PF07479">
    <property type="entry name" value="NAD_Gly3P_dh_C"/>
    <property type="match status" value="1"/>
</dbReference>
<evidence type="ECO:0000313" key="14">
    <source>
        <dbReference type="EMBL" id="TWP27487.1"/>
    </source>
</evidence>
<dbReference type="InterPro" id="IPR008927">
    <property type="entry name" value="6-PGluconate_DH-like_C_sf"/>
</dbReference>
<dbReference type="InterPro" id="IPR011128">
    <property type="entry name" value="G3P_DH_NAD-dep_N"/>
</dbReference>
<feature type="binding site" evidence="9">
    <location>
        <position position="275"/>
    </location>
    <ligand>
        <name>NAD(+)</name>
        <dbReference type="ChEBI" id="CHEBI:57540"/>
    </ligand>
</feature>
<dbReference type="EC" id="1.1.1.94" evidence="11"/>
<evidence type="ECO:0000256" key="10">
    <source>
        <dbReference type="RuleBase" id="RU000437"/>
    </source>
</evidence>
<dbReference type="GO" id="GO:0005975">
    <property type="term" value="P:carbohydrate metabolic process"/>
    <property type="evidence" value="ECO:0007669"/>
    <property type="project" value="InterPro"/>
</dbReference>
<keyword evidence="15" id="KW-1185">Reference proteome</keyword>
<organism evidence="14 15">
    <name type="scientific">Apibacter muscae</name>
    <dbReference type="NCBI Taxonomy" id="2509004"/>
    <lineage>
        <taxon>Bacteria</taxon>
        <taxon>Pseudomonadati</taxon>
        <taxon>Bacteroidota</taxon>
        <taxon>Flavobacteriia</taxon>
        <taxon>Flavobacteriales</taxon>
        <taxon>Weeksellaceae</taxon>
        <taxon>Apibacter</taxon>
    </lineage>
</organism>
<feature type="binding site" evidence="8">
    <location>
        <position position="110"/>
    </location>
    <ligand>
        <name>substrate</name>
    </ligand>
</feature>
<feature type="binding site" evidence="8">
    <location>
        <begin position="275"/>
        <end position="276"/>
    </location>
    <ligand>
        <name>substrate</name>
    </ligand>
</feature>
<dbReference type="PANTHER" id="PTHR11728">
    <property type="entry name" value="GLYCEROL-3-PHOSPHATE DEHYDROGENASE"/>
    <property type="match status" value="1"/>
</dbReference>
<keyword evidence="9 10" id="KW-0520">NAD</keyword>
<evidence type="ECO:0000259" key="13">
    <source>
        <dbReference type="Pfam" id="PF07479"/>
    </source>
</evidence>
<dbReference type="GO" id="GO:0005829">
    <property type="term" value="C:cytosol"/>
    <property type="evidence" value="ECO:0007669"/>
    <property type="project" value="TreeGrafter"/>
</dbReference>
<keyword evidence="6" id="KW-1208">Phospholipid metabolism</keyword>
<protein>
    <recommendedName>
        <fullName evidence="11">Glycerol-3-phosphate dehydrogenase</fullName>
        <ecNumber evidence="11">1.1.1.94</ecNumber>
    </recommendedName>
</protein>
<evidence type="ECO:0000256" key="11">
    <source>
        <dbReference type="RuleBase" id="RU000439"/>
    </source>
</evidence>
<evidence type="ECO:0000256" key="4">
    <source>
        <dbReference type="ARBA" id="ARBA00023098"/>
    </source>
</evidence>
<dbReference type="InterPro" id="IPR006168">
    <property type="entry name" value="G3P_DH_NAD-dep"/>
</dbReference>
<dbReference type="InterPro" id="IPR006109">
    <property type="entry name" value="G3P_DH_NAD-dep_C"/>
</dbReference>
<dbReference type="GO" id="GO:0141153">
    <property type="term" value="F:glycerol-3-phosphate dehydrogenase (NADP+) activity"/>
    <property type="evidence" value="ECO:0007669"/>
    <property type="project" value="RHEA"/>
</dbReference>
<comment type="caution">
    <text evidence="14">The sequence shown here is derived from an EMBL/GenBank/DDBJ whole genome shotgun (WGS) entry which is preliminary data.</text>
</comment>
<dbReference type="OrthoDB" id="9812273at2"/>
<reference evidence="14 15" key="1">
    <citation type="submission" date="2019-02" db="EMBL/GenBank/DDBJ databases">
        <title>Apibacter muscae sp. nov.: a novel member of the house fly microbiota.</title>
        <authorList>
            <person name="Park R."/>
        </authorList>
    </citation>
    <scope>NUCLEOTIDE SEQUENCE [LARGE SCALE GENOMIC DNA]</scope>
    <source>
        <strain evidence="14 15">AL1</strain>
    </source>
</reference>
<feature type="binding site" evidence="9">
    <location>
        <position position="150"/>
    </location>
    <ligand>
        <name>NAD(+)</name>
        <dbReference type="ChEBI" id="CHEBI:57540"/>
    </ligand>
</feature>
<accession>A0A563DBL6</accession>
<dbReference type="GO" id="GO:0046168">
    <property type="term" value="P:glycerol-3-phosphate catabolic process"/>
    <property type="evidence" value="ECO:0007669"/>
    <property type="project" value="InterPro"/>
</dbReference>
<keyword evidence="2" id="KW-0444">Lipid biosynthesis</keyword>
<keyword evidence="3 10" id="KW-0560">Oxidoreductase</keyword>
<dbReference type="SUPFAM" id="SSF48179">
    <property type="entry name" value="6-phosphogluconate dehydrogenase C-terminal domain-like"/>
    <property type="match status" value="1"/>
</dbReference>